<keyword evidence="11" id="KW-1185">Reference proteome</keyword>
<feature type="region of interest" description="Disordered" evidence="6">
    <location>
        <begin position="521"/>
        <end position="547"/>
    </location>
</feature>
<feature type="domain" description="Golgi pH regulator conserved" evidence="9">
    <location>
        <begin position="144"/>
        <end position="208"/>
    </location>
</feature>
<protein>
    <recommendedName>
        <fullName evidence="12">Abscisic acid G-protein coupled receptor-like domain-containing protein</fullName>
    </recommendedName>
</protein>
<feature type="transmembrane region" description="Helical" evidence="7">
    <location>
        <begin position="74"/>
        <end position="95"/>
    </location>
</feature>
<feature type="coiled-coil region" evidence="5">
    <location>
        <begin position="187"/>
        <end position="221"/>
    </location>
</feature>
<evidence type="ECO:0000313" key="10">
    <source>
        <dbReference type="EMBL" id="GIL86082.1"/>
    </source>
</evidence>
<feature type="coiled-coil region" evidence="5">
    <location>
        <begin position="288"/>
        <end position="315"/>
    </location>
</feature>
<evidence type="ECO:0000259" key="8">
    <source>
        <dbReference type="Pfam" id="PF12430"/>
    </source>
</evidence>
<reference evidence="10" key="1">
    <citation type="journal article" date="2021" name="Proc. Natl. Acad. Sci. U.S.A.">
        <title>Three genomes in the algal genus Volvox reveal the fate of a haploid sex-determining region after a transition to homothallism.</title>
        <authorList>
            <person name="Yamamoto K."/>
            <person name="Hamaji T."/>
            <person name="Kawai-Toyooka H."/>
            <person name="Matsuzaki R."/>
            <person name="Takahashi F."/>
            <person name="Nishimura Y."/>
            <person name="Kawachi M."/>
            <person name="Noguchi H."/>
            <person name="Minakuchi Y."/>
            <person name="Umen J.G."/>
            <person name="Toyoda A."/>
            <person name="Nozaki H."/>
        </authorList>
    </citation>
    <scope>NUCLEOTIDE SEQUENCE</scope>
    <source>
        <strain evidence="10">NIES-3786</strain>
    </source>
</reference>
<evidence type="ECO:0000256" key="2">
    <source>
        <dbReference type="ARBA" id="ARBA00022692"/>
    </source>
</evidence>
<dbReference type="Proteomes" id="UP000747110">
    <property type="component" value="Unassembled WGS sequence"/>
</dbReference>
<keyword evidence="3 7" id="KW-1133">Transmembrane helix</keyword>
<proteinExistence type="predicted"/>
<dbReference type="EMBL" id="BNCP01000035">
    <property type="protein sequence ID" value="GIL86082.1"/>
    <property type="molecule type" value="Genomic_DNA"/>
</dbReference>
<keyword evidence="2 7" id="KW-0812">Transmembrane</keyword>
<feature type="transmembrane region" description="Helical" evidence="7">
    <location>
        <begin position="6"/>
        <end position="25"/>
    </location>
</feature>
<feature type="transmembrane region" description="Helical" evidence="7">
    <location>
        <begin position="386"/>
        <end position="407"/>
    </location>
</feature>
<evidence type="ECO:0008006" key="12">
    <source>
        <dbReference type="Google" id="ProtNLM"/>
    </source>
</evidence>
<dbReference type="OrthoDB" id="264392at2759"/>
<dbReference type="InterPro" id="IPR025969">
    <property type="entry name" value="ABA_GPCR_dom"/>
</dbReference>
<evidence type="ECO:0000256" key="4">
    <source>
        <dbReference type="ARBA" id="ARBA00023136"/>
    </source>
</evidence>
<feature type="transmembrane region" description="Helical" evidence="7">
    <location>
        <begin position="107"/>
        <end position="127"/>
    </location>
</feature>
<evidence type="ECO:0000256" key="1">
    <source>
        <dbReference type="ARBA" id="ARBA00004141"/>
    </source>
</evidence>
<name>A0A8J4CT32_9CHLO</name>
<dbReference type="InterPro" id="IPR022535">
    <property type="entry name" value="Golgi_pH-regulator_cons_dom"/>
</dbReference>
<dbReference type="PANTHER" id="PTHR15948:SF0">
    <property type="entry name" value="GOLGI PH REGULATOR A-RELATED"/>
    <property type="match status" value="1"/>
</dbReference>
<sequence length="547" mass="59445">MDVLGLAVAILCFGSCFLLGWWFLNRSLYNHLEERDYHVQALWSTVFALSCNFISLVLFEIVNVMDPGLRRAAWYLNVYGMLALLLGVLPYYHSYRLLSSAGSLRRGHVAVGAVLFWAAFMYGFWRLGTYLPGVPPATEGVFRMKQAISRVGVMGTWMIAVLSGYAAVSFPYSYLSLFVRPVEAFEIVAMEEQSRQAQVMCEEKRRRIELARQEMERMAEGRKGLGLGLGLGLGGGGGGGGGSQAHQRLLAGGGTGTGGSGATLTSRLGSVVGGLMSWGHPTTPADTIRVLEAEVRSLESLHKTLAVELAELRSERARALESRTLAGHCKNALGYAMSAYCVYKMYTSLKALIFGEDLISDTVGSALSFALRWVSHGSINVDVQLLSQYLTLAFIGGISAMSLRGFLKNLRKVFSFVRGAGTASSLVLLLTQVTGFYAVSSLLLIRKNVPMEYRSGMDLAMGGQLDFQFFHRWFNGLFLASALLTLLLLYGQYQAHKYDPLEMLPTTNNSYYKAWGAGGGEEEAGAQELGPCSGDDNLGGMPPAASS</sequence>
<gene>
    <name evidence="10" type="ORF">Vretifemale_14332</name>
</gene>
<dbReference type="GO" id="GO:0009737">
    <property type="term" value="P:response to abscisic acid"/>
    <property type="evidence" value="ECO:0007669"/>
    <property type="project" value="TreeGrafter"/>
</dbReference>
<evidence type="ECO:0000256" key="3">
    <source>
        <dbReference type="ARBA" id="ARBA00022989"/>
    </source>
</evidence>
<dbReference type="InterPro" id="IPR015672">
    <property type="entry name" value="GPHR/GTG"/>
</dbReference>
<accession>A0A8J4CT32</accession>
<evidence type="ECO:0000259" key="9">
    <source>
        <dbReference type="Pfam" id="PF12537"/>
    </source>
</evidence>
<feature type="transmembrane region" description="Helical" evidence="7">
    <location>
        <begin position="473"/>
        <end position="493"/>
    </location>
</feature>
<evidence type="ECO:0000256" key="6">
    <source>
        <dbReference type="SAM" id="MobiDB-lite"/>
    </source>
</evidence>
<comment type="caution">
    <text evidence="10">The sequence shown here is derived from an EMBL/GenBank/DDBJ whole genome shotgun (WGS) entry which is preliminary data.</text>
</comment>
<feature type="transmembrane region" description="Helical" evidence="7">
    <location>
        <begin position="419"/>
        <end position="445"/>
    </location>
</feature>
<evidence type="ECO:0000256" key="5">
    <source>
        <dbReference type="SAM" id="Coils"/>
    </source>
</evidence>
<evidence type="ECO:0000256" key="7">
    <source>
        <dbReference type="SAM" id="Phobius"/>
    </source>
</evidence>
<dbReference type="GO" id="GO:0010427">
    <property type="term" value="F:abscisic acid binding"/>
    <property type="evidence" value="ECO:0007669"/>
    <property type="project" value="TreeGrafter"/>
</dbReference>
<feature type="domain" description="Abscisic acid G-protein coupled receptor-like" evidence="8">
    <location>
        <begin position="322"/>
        <end position="490"/>
    </location>
</feature>
<feature type="transmembrane region" description="Helical" evidence="7">
    <location>
        <begin position="37"/>
        <end position="62"/>
    </location>
</feature>
<dbReference type="Pfam" id="PF12430">
    <property type="entry name" value="ABA_GPCR"/>
    <property type="match status" value="1"/>
</dbReference>
<evidence type="ECO:0000313" key="11">
    <source>
        <dbReference type="Proteomes" id="UP000747110"/>
    </source>
</evidence>
<feature type="transmembrane region" description="Helical" evidence="7">
    <location>
        <begin position="147"/>
        <end position="168"/>
    </location>
</feature>
<keyword evidence="5" id="KW-0175">Coiled coil</keyword>
<dbReference type="Pfam" id="PF12537">
    <property type="entry name" value="GPHR_N"/>
    <property type="match status" value="1"/>
</dbReference>
<keyword evidence="4 7" id="KW-0472">Membrane</keyword>
<organism evidence="10 11">
    <name type="scientific">Volvox reticuliferus</name>
    <dbReference type="NCBI Taxonomy" id="1737510"/>
    <lineage>
        <taxon>Eukaryota</taxon>
        <taxon>Viridiplantae</taxon>
        <taxon>Chlorophyta</taxon>
        <taxon>core chlorophytes</taxon>
        <taxon>Chlorophyceae</taxon>
        <taxon>CS clade</taxon>
        <taxon>Chlamydomonadales</taxon>
        <taxon>Volvocaceae</taxon>
        <taxon>Volvox</taxon>
    </lineage>
</organism>
<dbReference type="PANTHER" id="PTHR15948">
    <property type="entry name" value="G-PROTEIN COUPLED RECEPTOR 89-RELATED"/>
    <property type="match status" value="1"/>
</dbReference>
<dbReference type="AlphaFoldDB" id="A0A8J4CT32"/>
<comment type="subcellular location">
    <subcellularLocation>
        <location evidence="1">Membrane</location>
        <topology evidence="1">Multi-pass membrane protein</topology>
    </subcellularLocation>
</comment>
<dbReference type="GO" id="GO:0016020">
    <property type="term" value="C:membrane"/>
    <property type="evidence" value="ECO:0007669"/>
    <property type="project" value="UniProtKB-SubCell"/>
</dbReference>